<dbReference type="RefSeq" id="XP_073913481.1">
    <property type="nucleotide sequence ID" value="XM_074057380.1"/>
</dbReference>
<evidence type="ECO:0000313" key="2">
    <source>
        <dbReference type="RefSeq" id="XP_073913481.1"/>
    </source>
</evidence>
<evidence type="ECO:0000313" key="1">
    <source>
        <dbReference type="Proteomes" id="UP001732720"/>
    </source>
</evidence>
<name>A0AC58L8J3_CASCN</name>
<organism evidence="1 2">
    <name type="scientific">Castor canadensis</name>
    <name type="common">American beaver</name>
    <dbReference type="NCBI Taxonomy" id="51338"/>
    <lineage>
        <taxon>Eukaryota</taxon>
        <taxon>Metazoa</taxon>
        <taxon>Chordata</taxon>
        <taxon>Craniata</taxon>
        <taxon>Vertebrata</taxon>
        <taxon>Euteleostomi</taxon>
        <taxon>Mammalia</taxon>
        <taxon>Eutheria</taxon>
        <taxon>Euarchontoglires</taxon>
        <taxon>Glires</taxon>
        <taxon>Rodentia</taxon>
        <taxon>Castorimorpha</taxon>
        <taxon>Castoridae</taxon>
        <taxon>Castor</taxon>
    </lineage>
</organism>
<proteinExistence type="predicted"/>
<keyword evidence="1" id="KW-1185">Reference proteome</keyword>
<accession>A0AC58L8J3</accession>
<gene>
    <name evidence="2" type="primary">LOC109675525</name>
</gene>
<protein>
    <submittedName>
        <fullName evidence="2">NACHT, LRR and PYD domains-containing protein 9-like</fullName>
    </submittedName>
</protein>
<dbReference type="Proteomes" id="UP001732720">
    <property type="component" value="Chromosome 16"/>
</dbReference>
<sequence>MAEPRFSEFGLVWYLEELKKEEFWKFKELLRQEPQKFQLKPMPWTDIKRASKEGLAKLLYKHFSGKQVWDVVMSLFLQISRRDLWQKAQDEMGDKSKLYKRHMKQKFQLIWQTETCLPIPGYFYNETIRNEYIALQDIYTAETGPVTVALRGDDGIGKTTFLRRVMLDWASGIFLNERFRFVFFLTVCDMNSMMQTSLIEFISRDWPESSGTIGDVFSQPERILFIMDDFEKLKFDLELRTNLCDDWRRRQPPQIILSSLLQKKLLPESSLLLALQDEHMQDIYFLLKYPKDIFCTGLSEDSRRLYFTYFFRAKDKASRALSFVKSQPPFFLVCSNPFRCWVICTSLKWQLEIGDDLELHPGSAASVFVTFFRSAFKARSENCPSKNKAQLKSLCALAAEGIWTHTFVFSCEDLRRHGGSESDVLVWMSMRLLQKKGDCFTFKRVSIQDFCAALFYFLKESTDHPNPAIGSVAQLVTAIVVHKQHYLIQLGIYLFGILPETMNNHLETSFGFLLSKDIKQEIIQCFLSISQCEHNKNISFQQVFGYLFETQDEEFVKKVMDLFDEVSLTFSELEPFIMASFCLRLSQKLKKLRLRVHKISSYKHTASAGNDIQYWQDFCSVFTVSRNLQVLELDNCNLNNCCMGVLFKALAQPVCSLRSLSLVQEVSCFVFAHPGMTHSVLIFFRFNFMPNLGDGADFSRGIIHNPQLKHLNLYGTGFSHSGIKCLCEALQHPVCNVEELVLGKCDITGEDCENLVSLIIYKKLKYLSLVENPVKNKGAMVLCEALKHSNCALETLMLSYCGLSCTACDYFSQALLCNRSLSVLDLGSNVLENNGVAVLCEALKNPGCSLQELWLTGCYLTSDGCKNISAALICNEKLHTLKLGNNNIQDAGVKHLCEALRHPKCKLQRLGLNMCQLTSECCEGLASALTFCKTLRGLNLDWITLDHDGVLVLCEALSHHDCALETLGLDKSSFGEETQMLLQALEEKIPHLTITHHPWFEEELRMKGVPQ</sequence>
<reference evidence="2" key="1">
    <citation type="submission" date="2025-08" db="UniProtKB">
        <authorList>
            <consortium name="RefSeq"/>
        </authorList>
    </citation>
    <scope>IDENTIFICATION</scope>
</reference>